<feature type="domain" description="2Fe-2S ferredoxin-type" evidence="2">
    <location>
        <begin position="33"/>
        <end position="89"/>
    </location>
</feature>
<evidence type="ECO:0000313" key="4">
    <source>
        <dbReference type="Proteomes" id="UP000680348"/>
    </source>
</evidence>
<proteinExistence type="predicted"/>
<dbReference type="InterPro" id="IPR006058">
    <property type="entry name" value="2Fe2S_fd_BS"/>
</dbReference>
<dbReference type="PROSITE" id="PS00197">
    <property type="entry name" value="2FE2S_FER_1"/>
    <property type="match status" value="1"/>
</dbReference>
<dbReference type="GO" id="GO:0051537">
    <property type="term" value="F:2 iron, 2 sulfur cluster binding"/>
    <property type="evidence" value="ECO:0007669"/>
    <property type="project" value="InterPro"/>
</dbReference>
<dbReference type="InterPro" id="IPR012675">
    <property type="entry name" value="Beta-grasp_dom_sf"/>
</dbReference>
<dbReference type="InterPro" id="IPR036010">
    <property type="entry name" value="2Fe-2S_ferredoxin-like_sf"/>
</dbReference>
<name>A0A942E6Z5_9HYPH</name>
<comment type="caution">
    <text evidence="3">The sequence shown here is derived from an EMBL/GenBank/DDBJ whole genome shotgun (WGS) entry which is preliminary data.</text>
</comment>
<dbReference type="Pfam" id="PF00111">
    <property type="entry name" value="Fer2"/>
    <property type="match status" value="1"/>
</dbReference>
<evidence type="ECO:0000259" key="2">
    <source>
        <dbReference type="Pfam" id="PF00111"/>
    </source>
</evidence>
<dbReference type="EMBL" id="JAGWCR010000019">
    <property type="protein sequence ID" value="MBS3652076.1"/>
    <property type="molecule type" value="Genomic_DNA"/>
</dbReference>
<sequence>MPRARLTSEAVGPGASARTQTDPALNDTPGVCKTVLQVVRASGVRIPAACETGLCGSCKIRKASVEVEMHHSGRTVDEEIAEGFILACCFSRGPISGWNYDHLSLTNR</sequence>
<dbReference type="SUPFAM" id="SSF54292">
    <property type="entry name" value="2Fe-2S ferredoxin-like"/>
    <property type="match status" value="1"/>
</dbReference>
<evidence type="ECO:0000256" key="1">
    <source>
        <dbReference type="SAM" id="MobiDB-lite"/>
    </source>
</evidence>
<dbReference type="Gene3D" id="3.10.20.30">
    <property type="match status" value="1"/>
</dbReference>
<reference evidence="3" key="1">
    <citation type="submission" date="2021-04" db="EMBL/GenBank/DDBJ databases">
        <title>Pseudaminobacter soli sp. nov., isolated from paddy soil contaminated by heavy metals.</title>
        <authorList>
            <person name="Zhang K."/>
        </authorList>
    </citation>
    <scope>NUCLEOTIDE SEQUENCE</scope>
    <source>
        <strain evidence="3">19-2017</strain>
    </source>
</reference>
<dbReference type="AlphaFoldDB" id="A0A942E6Z5"/>
<organism evidence="3 4">
    <name type="scientific">Pseudaminobacter soli</name>
    <name type="common">ex Zhang et al. 2022</name>
    <dbReference type="NCBI Taxonomy" id="2831468"/>
    <lineage>
        <taxon>Bacteria</taxon>
        <taxon>Pseudomonadati</taxon>
        <taxon>Pseudomonadota</taxon>
        <taxon>Alphaproteobacteria</taxon>
        <taxon>Hyphomicrobiales</taxon>
        <taxon>Phyllobacteriaceae</taxon>
        <taxon>Pseudaminobacter</taxon>
    </lineage>
</organism>
<feature type="region of interest" description="Disordered" evidence="1">
    <location>
        <begin position="1"/>
        <end position="24"/>
    </location>
</feature>
<dbReference type="InterPro" id="IPR001041">
    <property type="entry name" value="2Fe-2S_ferredoxin-type"/>
</dbReference>
<protein>
    <submittedName>
        <fullName evidence="3">2Fe-2S iron-sulfur cluster binding domain-containing protein</fullName>
    </submittedName>
</protein>
<dbReference type="CDD" id="cd00207">
    <property type="entry name" value="fer2"/>
    <property type="match status" value="1"/>
</dbReference>
<accession>A0A942E6Z5</accession>
<dbReference type="Proteomes" id="UP000680348">
    <property type="component" value="Unassembled WGS sequence"/>
</dbReference>
<evidence type="ECO:0000313" key="3">
    <source>
        <dbReference type="EMBL" id="MBS3652076.1"/>
    </source>
</evidence>
<gene>
    <name evidence="3" type="ORF">KEU06_26075</name>
</gene>
<keyword evidence="4" id="KW-1185">Reference proteome</keyword>